<evidence type="ECO:0000256" key="1">
    <source>
        <dbReference type="ARBA" id="ARBA00022806"/>
    </source>
</evidence>
<evidence type="ECO:0000313" key="8">
    <source>
        <dbReference type="Proteomes" id="UP000242525"/>
    </source>
</evidence>
<organism evidence="7 8">
    <name type="scientific">Geotrichum candidum</name>
    <name type="common">Oospora lactis</name>
    <name type="synonym">Dipodascus geotrichum</name>
    <dbReference type="NCBI Taxonomy" id="1173061"/>
    <lineage>
        <taxon>Eukaryota</taxon>
        <taxon>Fungi</taxon>
        <taxon>Dikarya</taxon>
        <taxon>Ascomycota</taxon>
        <taxon>Saccharomycotina</taxon>
        <taxon>Dipodascomycetes</taxon>
        <taxon>Dipodascales</taxon>
        <taxon>Dipodascaceae</taxon>
        <taxon>Geotrichum</taxon>
    </lineage>
</organism>
<dbReference type="GO" id="GO:0003729">
    <property type="term" value="F:mRNA binding"/>
    <property type="evidence" value="ECO:0007669"/>
    <property type="project" value="TreeGrafter"/>
</dbReference>
<keyword evidence="1" id="KW-0547">Nucleotide-binding</keyword>
<accession>A0A0J9X813</accession>
<dbReference type="InterPro" id="IPR047187">
    <property type="entry name" value="SF1_C_Upf1"/>
</dbReference>
<keyword evidence="1" id="KW-0067">ATP-binding</keyword>
<dbReference type="Pfam" id="PF16399">
    <property type="entry name" value="Aquarius_N_1st"/>
    <property type="match status" value="1"/>
</dbReference>
<evidence type="ECO:0000259" key="4">
    <source>
        <dbReference type="Pfam" id="PF13087"/>
    </source>
</evidence>
<dbReference type="PANTHER" id="PTHR10887">
    <property type="entry name" value="DNA2/NAM7 HELICASE FAMILY"/>
    <property type="match status" value="1"/>
</dbReference>
<comment type="caution">
    <text evidence="7">The sequence shown here is derived from an EMBL/GenBank/DDBJ whole genome shotgun (WGS) entry which is preliminary data.</text>
</comment>
<feature type="domain" description="DNA2/NAM7 helicase-like C-terminal" evidence="4">
    <location>
        <begin position="1097"/>
        <end position="1292"/>
    </location>
</feature>
<feature type="domain" description="RNA helicase aquarius N-terminal" evidence="5">
    <location>
        <begin position="15"/>
        <end position="389"/>
    </location>
</feature>
<dbReference type="CDD" id="cd18808">
    <property type="entry name" value="SF1_C_Upf1"/>
    <property type="match status" value="1"/>
</dbReference>
<dbReference type="GO" id="GO:0071013">
    <property type="term" value="C:catalytic step 2 spliceosome"/>
    <property type="evidence" value="ECO:0007669"/>
    <property type="project" value="TreeGrafter"/>
</dbReference>
<dbReference type="PANTHER" id="PTHR10887:SF5">
    <property type="entry name" value="RNA HELICASE AQUARIUS"/>
    <property type="match status" value="1"/>
</dbReference>
<feature type="region of interest" description="Disordered" evidence="2">
    <location>
        <begin position="1370"/>
        <end position="1392"/>
    </location>
</feature>
<dbReference type="SUPFAM" id="SSF48371">
    <property type="entry name" value="ARM repeat"/>
    <property type="match status" value="1"/>
</dbReference>
<reference evidence="7" key="1">
    <citation type="submission" date="2014-03" db="EMBL/GenBank/DDBJ databases">
        <authorList>
            <person name="Casaregola S."/>
        </authorList>
    </citation>
    <scope>NUCLEOTIDE SEQUENCE [LARGE SCALE GENOMIC DNA]</scope>
    <source>
        <strain evidence="7">CLIB 918</strain>
    </source>
</reference>
<dbReference type="Pfam" id="PF13086">
    <property type="entry name" value="AAA_11"/>
    <property type="match status" value="1"/>
</dbReference>
<proteinExistence type="predicted"/>
<gene>
    <name evidence="7" type="ORF">BN980_GECA04s07116g</name>
</gene>
<keyword evidence="1" id="KW-0347">Helicase</keyword>
<dbReference type="Pfam" id="PF13087">
    <property type="entry name" value="AAA_12"/>
    <property type="match status" value="1"/>
</dbReference>
<evidence type="ECO:0000259" key="3">
    <source>
        <dbReference type="Pfam" id="PF13086"/>
    </source>
</evidence>
<evidence type="ECO:0008006" key="9">
    <source>
        <dbReference type="Google" id="ProtNLM"/>
    </source>
</evidence>
<dbReference type="Proteomes" id="UP000242525">
    <property type="component" value="Unassembled WGS sequence"/>
</dbReference>
<evidence type="ECO:0000256" key="2">
    <source>
        <dbReference type="SAM" id="MobiDB-lite"/>
    </source>
</evidence>
<dbReference type="InterPro" id="IPR016024">
    <property type="entry name" value="ARM-type_fold"/>
</dbReference>
<sequence>MVRPNLDEIKSSEVYALAEKNWLKPAAASKRQPDVDTIVGQIYQLIGPGSAKESQDWGVASLDYLQYLEKFLWPHFTENAKDAHVVSIALLASARILEDKSKWDFLIDSPGNAPALFKRVLSLLSTNATDSAVKLALLRFMSAAAQRLDIAPIRKELGPLVSIYIWQHLDSRVTIDTICSRYSALARMWTKAEKKLKKKDPKIVFAANWLYSMIINFLEQLYAPKADLSYMNQFLEFLVTLLTQLPTRRFVNTLLQDLNLTAIIRISPLGPSLYQPLVELLSFYIFFPFNDFTGTQLTDDEHQRIKSNKLKHLRETAYTKFPTKLKLMGFSNLASLSDPVNLHDHLETLNDNELSDFAKDLGIRLFNPAGSSFDNEVIIEYFVERYRNRPSLLEQIEELHCLPTEELLFDKSSNNENVENDEIPASFHRMALQYLSVQDFLVRGFHLARTESFYQIRSDIEAILKRIKPELVETFVKDEEGDDVPVNQLQLNGSSKRAALLASPPSILELTPARIGMSGRVPGSVKAEIQLDISNSARKGLGRDFDTLRRDEIIFLAEATTPRPSSNFPHERLGLTTLRTARIADVFDARGRSFFRRGGANDSLEGEDDHAESNHARAKTLIVYLDPIQYSRDDKNVYKGINLVLKRNQRENNFYSILSTVKDLIIGNGDGELELPEWLADIFLGFGQPDMASFNKMREFFLDPSSDLKSMPNNKLVGFPQNIEFPDIFATYQDITNYDRAILDEPNSENQDNEIKPPYFLNLNDNGTIKAHSGYRDNAWAPNMFYNNDSRLSFDRKQIDAIIAGTFPGLTLVEGPPATGKTTVGVEIIKNIYHNFKKERTLVITHSNQTLDRIFEGLSKYPNLKNHQVLRLGSGEEKISGKNRQQFTAMGRVESINGFRQSLFEKVHRLVICLNLEGKGDFTDSCDSCLAFYQNHVLPAWNNRSPGTFPFENFFYEDVTESGKPSPFSNETAIHDAFAIIQELFKDIKELRPYEIISNARQKANLLLAHDAKIVAMTSTYAAMHRKELVELGFVCDNVVIEEAAQMTELDTFLSLSLALGQGRDAGHALRRVVLIGDVQQNAPIVQNMSLRVHSQLDQSLFQRLTRLGVPVHTLETQFRVRPEIAALYAWRYPNINITTNSAKLGYPDANAGLKYTFQFVDVGDYQGRGETEPTPHMYQNLGEAEYAVGLYQYLRLLGYPAKGITILTAYAGQKALIDDVLRQRCSGAANRQNEIFGLPSQVATIDRYQGEENDIVIVSLVRTRAPGYLRDQRRMTVALSRARQGLYVLGRGTLLRSCAELEPVWTALHPRERVTDDSDDNNEDDDLLVVPGEMYGQPLLETRAAVRMQGLEHLGQYVYEMTKTRLEYEQQQQQQQLSLQGPEQSDHQTDE</sequence>
<dbReference type="FunFam" id="3.40.50.300:FF:002863">
    <property type="entry name" value="Pre-mRNA-splicing factor cwf11"/>
    <property type="match status" value="1"/>
</dbReference>
<feature type="domain" description="RNA helicase aquarius beta-barrel" evidence="6">
    <location>
        <begin position="488"/>
        <end position="647"/>
    </location>
</feature>
<keyword evidence="1" id="KW-0378">Hydrolase</keyword>
<dbReference type="InterPro" id="IPR048966">
    <property type="entry name" value="Aquarius_b-barrel"/>
</dbReference>
<evidence type="ECO:0000313" key="7">
    <source>
        <dbReference type="EMBL" id="CDO53274.1"/>
    </source>
</evidence>
<dbReference type="InterPro" id="IPR041679">
    <property type="entry name" value="DNA2/NAM7-like_C"/>
</dbReference>
<dbReference type="Pfam" id="PF21143">
    <property type="entry name" value="Aquarius_N_2nd"/>
    <property type="match status" value="1"/>
</dbReference>
<dbReference type="InterPro" id="IPR027417">
    <property type="entry name" value="P-loop_NTPase"/>
</dbReference>
<feature type="compositionally biased region" description="Low complexity" evidence="2">
    <location>
        <begin position="1370"/>
        <end position="1384"/>
    </location>
</feature>
<evidence type="ECO:0000259" key="5">
    <source>
        <dbReference type="Pfam" id="PF16399"/>
    </source>
</evidence>
<dbReference type="InterPro" id="IPR032174">
    <property type="entry name" value="Aquarius_N"/>
</dbReference>
<keyword evidence="8" id="KW-1185">Reference proteome</keyword>
<dbReference type="InterPro" id="IPR045055">
    <property type="entry name" value="DNA2/NAM7-like"/>
</dbReference>
<dbReference type="EMBL" id="CCBN010000004">
    <property type="protein sequence ID" value="CDO53274.1"/>
    <property type="molecule type" value="Genomic_DNA"/>
</dbReference>
<dbReference type="STRING" id="1173061.A0A0J9X813"/>
<protein>
    <recommendedName>
        <fullName evidence="9">Pre-mRNA-splicing factor</fullName>
    </recommendedName>
</protein>
<evidence type="ECO:0000259" key="6">
    <source>
        <dbReference type="Pfam" id="PF21143"/>
    </source>
</evidence>
<dbReference type="InterPro" id="IPR041677">
    <property type="entry name" value="DNA2/NAM7_AAA_11"/>
</dbReference>
<name>A0A0J9X813_GEOCN</name>
<dbReference type="SUPFAM" id="SSF52540">
    <property type="entry name" value="P-loop containing nucleoside triphosphate hydrolases"/>
    <property type="match status" value="1"/>
</dbReference>
<dbReference type="GO" id="GO:0003678">
    <property type="term" value="F:DNA helicase activity"/>
    <property type="evidence" value="ECO:0007669"/>
    <property type="project" value="UniProtKB-ARBA"/>
</dbReference>
<dbReference type="OrthoDB" id="1879at2759"/>
<feature type="domain" description="DNA2/NAM7 helicase helicase" evidence="3">
    <location>
        <begin position="797"/>
        <end position="1087"/>
    </location>
</feature>
<dbReference type="Gene3D" id="3.40.50.300">
    <property type="entry name" value="P-loop containing nucleotide triphosphate hydrolases"/>
    <property type="match status" value="2"/>
</dbReference>